<reference evidence="5" key="1">
    <citation type="submission" date="2021-02" db="EMBL/GenBank/DDBJ databases">
        <authorList>
            <person name="Nowell W R."/>
        </authorList>
    </citation>
    <scope>NUCLEOTIDE SEQUENCE</scope>
</reference>
<dbReference type="GO" id="GO:0003729">
    <property type="term" value="F:mRNA binding"/>
    <property type="evidence" value="ECO:0007669"/>
    <property type="project" value="TreeGrafter"/>
</dbReference>
<keyword evidence="3" id="KW-0648">Protein biosynthesis</keyword>
<dbReference type="EMBL" id="CAJOBD010058406">
    <property type="protein sequence ID" value="CAF4374654.1"/>
    <property type="molecule type" value="Genomic_DNA"/>
</dbReference>
<evidence type="ECO:0000313" key="5">
    <source>
        <dbReference type="EMBL" id="CAF4374654.1"/>
    </source>
</evidence>
<feature type="domain" description="MIF4G" evidence="4">
    <location>
        <begin position="9"/>
        <end position="62"/>
    </location>
</feature>
<dbReference type="Gene3D" id="1.25.40.180">
    <property type="match status" value="1"/>
</dbReference>
<dbReference type="Pfam" id="PF02854">
    <property type="entry name" value="MIF4G"/>
    <property type="match status" value="1"/>
</dbReference>
<dbReference type="AlphaFoldDB" id="A0A820MM27"/>
<gene>
    <name evidence="5" type="ORF">JBS370_LOCUS42650</name>
</gene>
<dbReference type="PANTHER" id="PTHR23253:SF9">
    <property type="entry name" value="EUKARYOTIC TRANSLATION INITIATION FACTOR 4 GAMMA 2"/>
    <property type="match status" value="1"/>
</dbReference>
<dbReference type="GO" id="GO:0003743">
    <property type="term" value="F:translation initiation factor activity"/>
    <property type="evidence" value="ECO:0007669"/>
    <property type="project" value="UniProtKB-KW"/>
</dbReference>
<evidence type="ECO:0000256" key="1">
    <source>
        <dbReference type="ARBA" id="ARBA00005775"/>
    </source>
</evidence>
<dbReference type="Proteomes" id="UP000663836">
    <property type="component" value="Unassembled WGS sequence"/>
</dbReference>
<evidence type="ECO:0000256" key="2">
    <source>
        <dbReference type="ARBA" id="ARBA00022540"/>
    </source>
</evidence>
<name>A0A820MM27_9BILA</name>
<protein>
    <recommendedName>
        <fullName evidence="4">MIF4G domain-containing protein</fullName>
    </recommendedName>
</protein>
<comment type="similarity">
    <text evidence="1">Belongs to the eukaryotic initiation factor 4G family.</text>
</comment>
<dbReference type="PANTHER" id="PTHR23253">
    <property type="entry name" value="EUKARYOTIC TRANSLATION INITIATION FACTOR 4 GAMMA"/>
    <property type="match status" value="1"/>
</dbReference>
<evidence type="ECO:0000259" key="4">
    <source>
        <dbReference type="Pfam" id="PF02854"/>
    </source>
</evidence>
<evidence type="ECO:0000313" key="6">
    <source>
        <dbReference type="Proteomes" id="UP000663836"/>
    </source>
</evidence>
<evidence type="ECO:0000256" key="3">
    <source>
        <dbReference type="ARBA" id="ARBA00022917"/>
    </source>
</evidence>
<keyword evidence="2" id="KW-0396">Initiation factor</keyword>
<dbReference type="GO" id="GO:0016281">
    <property type="term" value="C:eukaryotic translation initiation factor 4F complex"/>
    <property type="evidence" value="ECO:0007669"/>
    <property type="project" value="TreeGrafter"/>
</dbReference>
<feature type="non-terminal residue" evidence="5">
    <location>
        <position position="63"/>
    </location>
</feature>
<sequence>EEKDNEVFRRCRALLNKLTPEKFDKLADDLANPSFGIDSPHLLKGVILLIFDKALAEPNYCSL</sequence>
<dbReference type="SUPFAM" id="SSF48371">
    <property type="entry name" value="ARM repeat"/>
    <property type="match status" value="1"/>
</dbReference>
<proteinExistence type="inferred from homology"/>
<organism evidence="5 6">
    <name type="scientific">Rotaria sordida</name>
    <dbReference type="NCBI Taxonomy" id="392033"/>
    <lineage>
        <taxon>Eukaryota</taxon>
        <taxon>Metazoa</taxon>
        <taxon>Spiralia</taxon>
        <taxon>Gnathifera</taxon>
        <taxon>Rotifera</taxon>
        <taxon>Eurotatoria</taxon>
        <taxon>Bdelloidea</taxon>
        <taxon>Philodinida</taxon>
        <taxon>Philodinidae</taxon>
        <taxon>Rotaria</taxon>
    </lineage>
</organism>
<comment type="caution">
    <text evidence="5">The sequence shown here is derived from an EMBL/GenBank/DDBJ whole genome shotgun (WGS) entry which is preliminary data.</text>
</comment>
<accession>A0A820MM27</accession>
<dbReference type="InterPro" id="IPR003890">
    <property type="entry name" value="MIF4G-like_typ-3"/>
</dbReference>
<feature type="non-terminal residue" evidence="5">
    <location>
        <position position="1"/>
    </location>
</feature>
<dbReference type="InterPro" id="IPR016024">
    <property type="entry name" value="ARM-type_fold"/>
</dbReference>